<name>A0AA38M2F5_9CUCU</name>
<comment type="caution">
    <text evidence="1">The sequence shown here is derived from an EMBL/GenBank/DDBJ whole genome shotgun (WGS) entry which is preliminary data.</text>
</comment>
<protein>
    <recommendedName>
        <fullName evidence="3">F-box domain-containing protein</fullName>
    </recommendedName>
</protein>
<dbReference type="AlphaFoldDB" id="A0AA38M2F5"/>
<accession>A0AA38M2F5</accession>
<evidence type="ECO:0008006" key="3">
    <source>
        <dbReference type="Google" id="ProtNLM"/>
    </source>
</evidence>
<sequence>MSESFKNSYFYSLPNEILIKILSGINPITLLNFCDAYQCDYFLEDRHVIRFVQISKKIAFESVTTLNINCTYAIQTSLSLASLDTKDFSKLKIKKLGISVNDYQELDRHRMPTVETLYISFPRLTYFLDCYIFKRTFPQLRKLWIDAETPGQKTFSFCFNGGGINKIFCQVRAPHFISFYAHVLTKYYDDRKARQPCVTCYGKMSTKMFKIVSRSGSWGVLDELLYSTPYGPKDARRLFLNECTLDTIFFEELNFYHSGYGLDCDSRYTKAVEDILKSPCSTRVKKLCVMICILLSNRDPRSSSRKDISVENCVPTYPAENIFKNFPGLEHLEVYVCNQIAYYNAFFGYSLISLFEHLESLIVEVPIILDGSFLIQQVVTESSLCVPRYENCRIPLGKLIENLCLIKSKKLERIVLICTETDNFSAGPLKQLLEMNPQLVFLYFLIRSCTEQSERTKRMAQDTLNTYKKKHPCKVFLVSDINEFGSRSGYPIPDVHYCEMIKSDSTVASLSALEDFDSF</sequence>
<keyword evidence="2" id="KW-1185">Reference proteome</keyword>
<proteinExistence type="predicted"/>
<organism evidence="1 2">
    <name type="scientific">Zophobas morio</name>
    <dbReference type="NCBI Taxonomy" id="2755281"/>
    <lineage>
        <taxon>Eukaryota</taxon>
        <taxon>Metazoa</taxon>
        <taxon>Ecdysozoa</taxon>
        <taxon>Arthropoda</taxon>
        <taxon>Hexapoda</taxon>
        <taxon>Insecta</taxon>
        <taxon>Pterygota</taxon>
        <taxon>Neoptera</taxon>
        <taxon>Endopterygota</taxon>
        <taxon>Coleoptera</taxon>
        <taxon>Polyphaga</taxon>
        <taxon>Cucujiformia</taxon>
        <taxon>Tenebrionidae</taxon>
        <taxon>Zophobas</taxon>
    </lineage>
</organism>
<dbReference type="EMBL" id="JALNTZ010000009">
    <property type="protein sequence ID" value="KAJ3640761.1"/>
    <property type="molecule type" value="Genomic_DNA"/>
</dbReference>
<evidence type="ECO:0000313" key="1">
    <source>
        <dbReference type="EMBL" id="KAJ3640761.1"/>
    </source>
</evidence>
<evidence type="ECO:0000313" key="2">
    <source>
        <dbReference type="Proteomes" id="UP001168821"/>
    </source>
</evidence>
<dbReference type="Proteomes" id="UP001168821">
    <property type="component" value="Unassembled WGS sequence"/>
</dbReference>
<gene>
    <name evidence="1" type="ORF">Zmor_027304</name>
</gene>
<reference evidence="1" key="1">
    <citation type="journal article" date="2023" name="G3 (Bethesda)">
        <title>Whole genome assemblies of Zophobas morio and Tenebrio molitor.</title>
        <authorList>
            <person name="Kaur S."/>
            <person name="Stinson S.A."/>
            <person name="diCenzo G.C."/>
        </authorList>
    </citation>
    <scope>NUCLEOTIDE SEQUENCE</scope>
    <source>
        <strain evidence="1">QUZm001</strain>
    </source>
</reference>